<reference evidence="2 3" key="1">
    <citation type="submission" date="2024-06" db="EMBL/GenBank/DDBJ databases">
        <title>The draft genome of Grus japonensis, version 3.</title>
        <authorList>
            <person name="Nabeshima K."/>
            <person name="Suzuki S."/>
            <person name="Onuma M."/>
        </authorList>
    </citation>
    <scope>NUCLEOTIDE SEQUENCE [LARGE SCALE GENOMIC DNA]</scope>
    <source>
        <strain evidence="2 3">451A</strain>
    </source>
</reference>
<evidence type="ECO:0000313" key="3">
    <source>
        <dbReference type="Proteomes" id="UP001623348"/>
    </source>
</evidence>
<comment type="caution">
    <text evidence="2">The sequence shown here is derived from an EMBL/GenBank/DDBJ whole genome shotgun (WGS) entry which is preliminary data.</text>
</comment>
<keyword evidence="3" id="KW-1185">Reference proteome</keyword>
<organism evidence="2 3">
    <name type="scientific">Grus japonensis</name>
    <name type="common">Japanese crane</name>
    <name type="synonym">Red-crowned crane</name>
    <dbReference type="NCBI Taxonomy" id="30415"/>
    <lineage>
        <taxon>Eukaryota</taxon>
        <taxon>Metazoa</taxon>
        <taxon>Chordata</taxon>
        <taxon>Craniata</taxon>
        <taxon>Vertebrata</taxon>
        <taxon>Euteleostomi</taxon>
        <taxon>Archelosauria</taxon>
        <taxon>Archosauria</taxon>
        <taxon>Dinosauria</taxon>
        <taxon>Saurischia</taxon>
        <taxon>Theropoda</taxon>
        <taxon>Coelurosauria</taxon>
        <taxon>Aves</taxon>
        <taxon>Neognathae</taxon>
        <taxon>Neoaves</taxon>
        <taxon>Gruiformes</taxon>
        <taxon>Gruidae</taxon>
        <taxon>Grus</taxon>
    </lineage>
</organism>
<sequence>MEEEKELCVPIIKISGGDLPTDVSKDDEANSGNEDDSPLADNHKNMKQYETLPEAFEDSASQRCSKAEVYEIQHMLEMHQRDLLGERQDDGMHLEKAFEGLHSILLHPEDAIGDNHSGYAVVLLSSHPIYCKIGN</sequence>
<accession>A0ABC9VVY7</accession>
<proteinExistence type="predicted"/>
<evidence type="ECO:0000256" key="1">
    <source>
        <dbReference type="SAM" id="MobiDB-lite"/>
    </source>
</evidence>
<dbReference type="EMBL" id="BAAFJT010000001">
    <property type="protein sequence ID" value="GAB0177566.1"/>
    <property type="molecule type" value="Genomic_DNA"/>
</dbReference>
<evidence type="ECO:0000313" key="2">
    <source>
        <dbReference type="EMBL" id="GAB0177566.1"/>
    </source>
</evidence>
<feature type="region of interest" description="Disordered" evidence="1">
    <location>
        <begin position="1"/>
        <end position="48"/>
    </location>
</feature>
<protein>
    <submittedName>
        <fullName evidence="2">Uncharacterized protein</fullName>
    </submittedName>
</protein>
<dbReference type="AlphaFoldDB" id="A0ABC9VVY7"/>
<gene>
    <name evidence="2" type="ORF">GRJ2_000221900</name>
</gene>
<name>A0ABC9VVY7_GRUJA</name>
<dbReference type="Proteomes" id="UP001623348">
    <property type="component" value="Unassembled WGS sequence"/>
</dbReference>